<feature type="region of interest" description="Disordered" evidence="1">
    <location>
        <begin position="173"/>
        <end position="248"/>
    </location>
</feature>
<feature type="compositionally biased region" description="Low complexity" evidence="1">
    <location>
        <begin position="35"/>
        <end position="55"/>
    </location>
</feature>
<comment type="caution">
    <text evidence="2">The sequence shown here is derived from an EMBL/GenBank/DDBJ whole genome shotgun (WGS) entry which is preliminary data.</text>
</comment>
<evidence type="ECO:0000313" key="2">
    <source>
        <dbReference type="EMBL" id="GME77401.1"/>
    </source>
</evidence>
<feature type="region of interest" description="Disordered" evidence="1">
    <location>
        <begin position="1"/>
        <end position="95"/>
    </location>
</feature>
<dbReference type="AlphaFoldDB" id="A0A9W6T623"/>
<accession>A0A9W6T623</accession>
<gene>
    <name evidence="2" type="ORF">Amon01_000965300</name>
</gene>
<proteinExistence type="predicted"/>
<evidence type="ECO:0000256" key="1">
    <source>
        <dbReference type="SAM" id="MobiDB-lite"/>
    </source>
</evidence>
<dbReference type="EMBL" id="BSXU01012529">
    <property type="protein sequence ID" value="GME77401.1"/>
    <property type="molecule type" value="Genomic_DNA"/>
</dbReference>
<feature type="compositionally biased region" description="Basic and acidic residues" evidence="1">
    <location>
        <begin position="71"/>
        <end position="83"/>
    </location>
</feature>
<feature type="compositionally biased region" description="Basic and acidic residues" evidence="1">
    <location>
        <begin position="189"/>
        <end position="210"/>
    </location>
</feature>
<feature type="compositionally biased region" description="Basic and acidic residues" evidence="1">
    <location>
        <begin position="231"/>
        <end position="245"/>
    </location>
</feature>
<feature type="region of interest" description="Disordered" evidence="1">
    <location>
        <begin position="149"/>
        <end position="168"/>
    </location>
</feature>
<dbReference type="Proteomes" id="UP001165063">
    <property type="component" value="Unassembled WGS sequence"/>
</dbReference>
<organism evidence="2 3">
    <name type="scientific">Ambrosiozyma monospora</name>
    <name type="common">Yeast</name>
    <name type="synonym">Endomycopsis monosporus</name>
    <dbReference type="NCBI Taxonomy" id="43982"/>
    <lineage>
        <taxon>Eukaryota</taxon>
        <taxon>Fungi</taxon>
        <taxon>Dikarya</taxon>
        <taxon>Ascomycota</taxon>
        <taxon>Saccharomycotina</taxon>
        <taxon>Pichiomycetes</taxon>
        <taxon>Pichiales</taxon>
        <taxon>Pichiaceae</taxon>
        <taxon>Ambrosiozyma</taxon>
    </lineage>
</organism>
<sequence>MSNIDAEFNDYLDDDGQDILDGYSGGGTDSDDDYFTSGLNIGTSGLGPSSRGLPSAHTEGLNLNTGLIVPKVRESTKETRESWFSDSSSDDDSDIDYNKLALKKEPDVTVPPVSKAKIVDGDDFPNWSKSHDTSIDDSITGRNSNIAKGATSSRIASKADSADSDMGYWRADSTTNSALDSPIANLKGISKEPEALDTQRKSSSRERRTAEFYGDESIHSWLPNTESTNSEIEKATETNDLKIPEPQEDQTQIQLIPFLVPVMVILAGRQS</sequence>
<name>A0A9W6T623_AMBMO</name>
<feature type="compositionally biased region" description="Acidic residues" evidence="1">
    <location>
        <begin position="7"/>
        <end position="18"/>
    </location>
</feature>
<protein>
    <submittedName>
        <fullName evidence="2">Unnamed protein product</fullName>
    </submittedName>
</protein>
<keyword evidence="3" id="KW-1185">Reference proteome</keyword>
<reference evidence="2" key="1">
    <citation type="submission" date="2023-04" db="EMBL/GenBank/DDBJ databases">
        <title>Ambrosiozyma monospora NBRC 1965.</title>
        <authorList>
            <person name="Ichikawa N."/>
            <person name="Sato H."/>
            <person name="Tonouchi N."/>
        </authorList>
    </citation>
    <scope>NUCLEOTIDE SEQUENCE</scope>
    <source>
        <strain evidence="2">NBRC 1965</strain>
    </source>
</reference>
<evidence type="ECO:0000313" key="3">
    <source>
        <dbReference type="Proteomes" id="UP001165063"/>
    </source>
</evidence>